<keyword evidence="3" id="KW-1185">Reference proteome</keyword>
<feature type="non-terminal residue" evidence="2">
    <location>
        <position position="1"/>
    </location>
</feature>
<name>A0ABU9G9X4_9GAMM</name>
<organism evidence="2 3">
    <name type="scientific">Marinomonas arenicola</name>
    <dbReference type="NCBI Taxonomy" id="569601"/>
    <lineage>
        <taxon>Bacteria</taxon>
        <taxon>Pseudomonadati</taxon>
        <taxon>Pseudomonadota</taxon>
        <taxon>Gammaproteobacteria</taxon>
        <taxon>Oceanospirillales</taxon>
        <taxon>Oceanospirillaceae</taxon>
        <taxon>Marinomonas</taxon>
    </lineage>
</organism>
<comment type="caution">
    <text evidence="2">The sequence shown here is derived from an EMBL/GenBank/DDBJ whole genome shotgun (WGS) entry which is preliminary data.</text>
</comment>
<protein>
    <submittedName>
        <fullName evidence="2">Ribosome maturation factor RimP</fullName>
    </submittedName>
</protein>
<dbReference type="EMBL" id="JBAKAR010000239">
    <property type="protein sequence ID" value="MEL0615065.1"/>
    <property type="molecule type" value="Genomic_DNA"/>
</dbReference>
<dbReference type="SUPFAM" id="SSF74942">
    <property type="entry name" value="YhbC-like, C-terminal domain"/>
    <property type="match status" value="1"/>
</dbReference>
<dbReference type="InterPro" id="IPR036847">
    <property type="entry name" value="RimP_C_sf"/>
</dbReference>
<dbReference type="Proteomes" id="UP001379949">
    <property type="component" value="Unassembled WGS sequence"/>
</dbReference>
<accession>A0ABU9G9X4</accession>
<feature type="domain" description="Ribosome maturation factor RimP C-terminal" evidence="1">
    <location>
        <begin position="2"/>
        <end position="46"/>
    </location>
</feature>
<gene>
    <name evidence="2" type="ORF">V6242_18195</name>
</gene>
<evidence type="ECO:0000313" key="3">
    <source>
        <dbReference type="Proteomes" id="UP001379949"/>
    </source>
</evidence>
<evidence type="ECO:0000313" key="2">
    <source>
        <dbReference type="EMBL" id="MEL0615065.1"/>
    </source>
</evidence>
<dbReference type="Pfam" id="PF17384">
    <property type="entry name" value="DUF150_C"/>
    <property type="match status" value="1"/>
</dbReference>
<dbReference type="InterPro" id="IPR028998">
    <property type="entry name" value="RimP_C"/>
</dbReference>
<proteinExistence type="predicted"/>
<sequence length="46" mass="5266">VPFDGRRKFKGQLVGLENEDIGIRVDHEEYLLPIDLIEKANVGPQF</sequence>
<evidence type="ECO:0000259" key="1">
    <source>
        <dbReference type="Pfam" id="PF17384"/>
    </source>
</evidence>
<reference evidence="2 3" key="1">
    <citation type="submission" date="2024-02" db="EMBL/GenBank/DDBJ databases">
        <title>Bacteria isolated from the canopy kelp, Nereocystis luetkeana.</title>
        <authorList>
            <person name="Pfister C.A."/>
            <person name="Younker I.T."/>
            <person name="Light S.H."/>
        </authorList>
    </citation>
    <scope>NUCLEOTIDE SEQUENCE [LARGE SCALE GENOMIC DNA]</scope>
    <source>
        <strain evidence="2 3">TI.4.07</strain>
    </source>
</reference>